<evidence type="ECO:0000256" key="18">
    <source>
        <dbReference type="RuleBase" id="RU362060"/>
    </source>
</evidence>
<evidence type="ECO:0000256" key="9">
    <source>
        <dbReference type="ARBA" id="ARBA00023002"/>
    </source>
</evidence>
<evidence type="ECO:0000256" key="10">
    <source>
        <dbReference type="ARBA" id="ARBA00023004"/>
    </source>
</evidence>
<dbReference type="FunFam" id="1.10.520.10:FF:000008">
    <property type="entry name" value="Peroxidase"/>
    <property type="match status" value="1"/>
</dbReference>
<feature type="disulfide bond" evidence="17">
    <location>
        <begin position="42"/>
        <end position="123"/>
    </location>
</feature>
<evidence type="ECO:0000256" key="7">
    <source>
        <dbReference type="ARBA" id="ARBA00022723"/>
    </source>
</evidence>
<dbReference type="InterPro" id="IPR010255">
    <property type="entry name" value="Haem_peroxidase_sf"/>
</dbReference>
<feature type="chain" id="PRO_5005126550" description="Peroxidase" evidence="18">
    <location>
        <begin position="26"/>
        <end position="334"/>
    </location>
</feature>
<protein>
    <recommendedName>
        <fullName evidence="4 18">Peroxidase</fullName>
        <ecNumber evidence="4 18">1.11.1.7</ecNumber>
    </recommendedName>
</protein>
<feature type="binding site" evidence="15">
    <location>
        <position position="79"/>
    </location>
    <ligand>
        <name>Ca(2+)</name>
        <dbReference type="ChEBI" id="CHEBI:29108"/>
        <label>1</label>
    </ligand>
</feature>
<evidence type="ECO:0000256" key="14">
    <source>
        <dbReference type="PIRSR" id="PIRSR600823-2"/>
    </source>
</evidence>
<evidence type="ECO:0000256" key="17">
    <source>
        <dbReference type="PIRSR" id="PIRSR600823-5"/>
    </source>
</evidence>
<sequence>MGKMSSPGTSCAGVAVTVLILLCSALRIGCEQLSVDYYQKTCPQVENIVRAEMIRKQAANPTTAGGTLRIFFHDCFVEGCDASVLISSTPDNKAERDAEINLSLPGDGFDAIARAKTAIEAKCPGTVSCADIISMATRDLISLIGGPYYPVKKGRKDGRISKAWRVAGNLPLPTMNVDRLTALFGSKGLTQAEMITLSGAHTVGFTHCKEFLHRIYSYNMTTHIDPTMNFQYAMALRRACPRVNLDPTIVVFNDVNSPRQFDNGFYRNLPQGLGLLGSDQILYTDPRSRVLAQRYASDQATFFDAFVAAMDKLGSVGVKTGTQGEVRRTCDAFN</sequence>
<feature type="binding site" evidence="15">
    <location>
        <position position="262"/>
    </location>
    <ligand>
        <name>Ca(2+)</name>
        <dbReference type="ChEBI" id="CHEBI:29108"/>
        <label>2</label>
    </ligand>
</feature>
<feature type="binding site" evidence="15">
    <location>
        <position position="74"/>
    </location>
    <ligand>
        <name>Ca(2+)</name>
        <dbReference type="ChEBI" id="CHEBI:29108"/>
        <label>1</label>
    </ligand>
</feature>
<keyword evidence="9 18" id="KW-0560">Oxidoreductase</keyword>
<keyword evidence="8 18" id="KW-0732">Signal</keyword>
<keyword evidence="15 18" id="KW-0106">Calcium</keyword>
<evidence type="ECO:0000256" key="13">
    <source>
        <dbReference type="PIRSR" id="PIRSR600823-1"/>
    </source>
</evidence>
<evidence type="ECO:0000256" key="2">
    <source>
        <dbReference type="ARBA" id="ARBA00002322"/>
    </source>
</evidence>
<comment type="cofactor">
    <cofactor evidence="15 18">
        <name>Ca(2+)</name>
        <dbReference type="ChEBI" id="CHEBI:29108"/>
    </cofactor>
    <text evidence="15 18">Binds 2 calcium ions per subunit.</text>
</comment>
<dbReference type="PROSITE" id="PS50873">
    <property type="entry name" value="PEROXIDASE_4"/>
    <property type="match status" value="1"/>
</dbReference>
<comment type="similarity">
    <text evidence="3">Belongs to the peroxidase family. Ascorbate peroxidase subfamily.</text>
</comment>
<feature type="disulfide bond" evidence="17">
    <location>
        <begin position="75"/>
        <end position="80"/>
    </location>
</feature>
<comment type="similarity">
    <text evidence="18">Belongs to the peroxidase family. Classical plant (class III) peroxidase subfamily.</text>
</comment>
<evidence type="ECO:0000256" key="1">
    <source>
        <dbReference type="ARBA" id="ARBA00000189"/>
    </source>
</evidence>
<feature type="binding site" evidence="15">
    <location>
        <position position="77"/>
    </location>
    <ligand>
        <name>Ca(2+)</name>
        <dbReference type="ChEBI" id="CHEBI:29108"/>
        <label>1</label>
    </ligand>
</feature>
<evidence type="ECO:0000256" key="6">
    <source>
        <dbReference type="ARBA" id="ARBA00022617"/>
    </source>
</evidence>
<dbReference type="PRINTS" id="PR00461">
    <property type="entry name" value="PLPEROXIDASE"/>
</dbReference>
<evidence type="ECO:0000256" key="16">
    <source>
        <dbReference type="PIRSR" id="PIRSR600823-4"/>
    </source>
</evidence>
<feature type="binding site" evidence="15">
    <location>
        <position position="81"/>
    </location>
    <ligand>
        <name>Ca(2+)</name>
        <dbReference type="ChEBI" id="CHEBI:29108"/>
        <label>1</label>
    </ligand>
</feature>
<keyword evidence="18" id="KW-0964">Secreted</keyword>
<dbReference type="FunFam" id="1.10.420.10:FF:000007">
    <property type="entry name" value="Peroxidase"/>
    <property type="match status" value="1"/>
</dbReference>
<dbReference type="CDD" id="cd00693">
    <property type="entry name" value="secretory_peroxidase"/>
    <property type="match status" value="1"/>
</dbReference>
<comment type="subcellular location">
    <subcellularLocation>
        <location evidence="18">Secreted</location>
    </subcellularLocation>
</comment>
<dbReference type="PANTHER" id="PTHR31517:SF17">
    <property type="entry name" value="PEROXIDASE 6"/>
    <property type="match status" value="1"/>
</dbReference>
<name>D5AAS6_PICSI</name>
<evidence type="ECO:0000256" key="11">
    <source>
        <dbReference type="ARBA" id="ARBA00023157"/>
    </source>
</evidence>
<comment type="catalytic activity">
    <reaction evidence="1 18">
        <text>2 a phenolic donor + H2O2 = 2 a phenolic radical donor + 2 H2O</text>
        <dbReference type="Rhea" id="RHEA:56136"/>
        <dbReference type="ChEBI" id="CHEBI:15377"/>
        <dbReference type="ChEBI" id="CHEBI:16240"/>
        <dbReference type="ChEBI" id="CHEBI:139520"/>
        <dbReference type="ChEBI" id="CHEBI:139521"/>
        <dbReference type="EC" id="1.11.1.7"/>
    </reaction>
</comment>
<reference evidence="20" key="1">
    <citation type="submission" date="2010-04" db="EMBL/GenBank/DDBJ databases">
        <authorList>
            <person name="Reid K.E."/>
            <person name="Liao N."/>
            <person name="Chan S."/>
            <person name="Docking R."/>
            <person name="Taylor G."/>
            <person name="Moore R."/>
            <person name="Mayo M."/>
            <person name="Munro S."/>
            <person name="King J."/>
            <person name="Yanchuk A."/>
            <person name="Holt R."/>
            <person name="Jones S."/>
            <person name="Marra M."/>
            <person name="Ritland C.E."/>
            <person name="Ritland K."/>
            <person name="Bohlmann J."/>
        </authorList>
    </citation>
    <scope>NUCLEOTIDE SEQUENCE</scope>
    <source>
        <tissue evidence="20">Bud</tissue>
    </source>
</reference>
<dbReference type="InterPro" id="IPR033905">
    <property type="entry name" value="Secretory_peroxidase"/>
</dbReference>
<comment type="cofactor">
    <cofactor evidence="15 18">
        <name>heme b</name>
        <dbReference type="ChEBI" id="CHEBI:60344"/>
    </cofactor>
    <text evidence="15 18">Binds 1 heme b (iron(II)-protoporphyrin IX) group per subunit.</text>
</comment>
<proteinExistence type="evidence at transcript level"/>
<feature type="domain" description="Plant heme peroxidase family profile" evidence="19">
    <location>
        <begin position="32"/>
        <end position="334"/>
    </location>
</feature>
<dbReference type="Gene3D" id="1.10.420.10">
    <property type="entry name" value="Peroxidase, domain 2"/>
    <property type="match status" value="1"/>
</dbReference>
<comment type="function">
    <text evidence="2">Removal of H(2)O(2), oxidation of toxic reductants, biosynthesis and degradation of lignin, suberization, auxin catabolism, response to environmental stresses such as wounding, pathogen attack and oxidative stress. These functions might be dependent on each isozyme/isoform in each plant tissue.</text>
</comment>
<evidence type="ECO:0000256" key="15">
    <source>
        <dbReference type="PIRSR" id="PIRSR600823-3"/>
    </source>
</evidence>
<feature type="binding site" evidence="14">
    <location>
        <position position="171"/>
    </location>
    <ligand>
        <name>substrate</name>
    </ligand>
</feature>
<dbReference type="Gene3D" id="1.10.520.10">
    <property type="match status" value="1"/>
</dbReference>
<evidence type="ECO:0000259" key="19">
    <source>
        <dbReference type="PROSITE" id="PS50873"/>
    </source>
</evidence>
<dbReference type="Pfam" id="PF00141">
    <property type="entry name" value="peroxidase"/>
    <property type="match status" value="1"/>
</dbReference>
<feature type="binding site" evidence="15">
    <location>
        <position position="202"/>
    </location>
    <ligand>
        <name>Ca(2+)</name>
        <dbReference type="ChEBI" id="CHEBI:29108"/>
        <label>2</label>
    </ligand>
</feature>
<keyword evidence="5 18" id="KW-0575">Peroxidase</keyword>
<dbReference type="GO" id="GO:0005576">
    <property type="term" value="C:extracellular region"/>
    <property type="evidence" value="ECO:0007669"/>
    <property type="project" value="UniProtKB-SubCell"/>
</dbReference>
<dbReference type="GO" id="GO:0006979">
    <property type="term" value="P:response to oxidative stress"/>
    <property type="evidence" value="ECO:0007669"/>
    <property type="project" value="UniProtKB-UniRule"/>
</dbReference>
<feature type="binding site" evidence="15">
    <location>
        <position position="95"/>
    </location>
    <ligand>
        <name>Ca(2+)</name>
        <dbReference type="ChEBI" id="CHEBI:29108"/>
        <label>1</label>
    </ligand>
</feature>
<dbReference type="PANTHER" id="PTHR31517">
    <property type="match status" value="1"/>
</dbReference>
<evidence type="ECO:0000256" key="4">
    <source>
        <dbReference type="ARBA" id="ARBA00012313"/>
    </source>
</evidence>
<keyword evidence="7 15" id="KW-0479">Metal-binding</keyword>
<keyword evidence="11 17" id="KW-1015">Disulfide bond</keyword>
<accession>D5AAS6</accession>
<feature type="binding site" evidence="15">
    <location>
        <position position="254"/>
    </location>
    <ligand>
        <name>Ca(2+)</name>
        <dbReference type="ChEBI" id="CHEBI:29108"/>
        <label>2</label>
    </ligand>
</feature>
<dbReference type="AlphaFoldDB" id="D5AAS6"/>
<dbReference type="GO" id="GO:0046872">
    <property type="term" value="F:metal ion binding"/>
    <property type="evidence" value="ECO:0007669"/>
    <property type="project" value="UniProtKB-UniRule"/>
</dbReference>
<keyword evidence="12 18" id="KW-0376">Hydrogen peroxide</keyword>
<evidence type="ECO:0000313" key="20">
    <source>
        <dbReference type="EMBL" id="ADE76645.1"/>
    </source>
</evidence>
<dbReference type="PROSITE" id="PS00436">
    <property type="entry name" value="PEROXIDASE_2"/>
    <property type="match status" value="1"/>
</dbReference>
<keyword evidence="10 15" id="KW-0408">Iron</keyword>
<dbReference type="InterPro" id="IPR019793">
    <property type="entry name" value="Peroxidases_heam-ligand_BS"/>
</dbReference>
<feature type="signal peptide" evidence="18">
    <location>
        <begin position="1"/>
        <end position="25"/>
    </location>
</feature>
<dbReference type="GO" id="GO:0042744">
    <property type="term" value="P:hydrogen peroxide catabolic process"/>
    <property type="evidence" value="ECO:0007669"/>
    <property type="project" value="UniProtKB-KW"/>
</dbReference>
<dbReference type="GO" id="GO:0140825">
    <property type="term" value="F:lactoperoxidase activity"/>
    <property type="evidence" value="ECO:0007669"/>
    <property type="project" value="UniProtKB-EC"/>
</dbReference>
<feature type="disulfide bond" evidence="17">
    <location>
        <begin position="129"/>
        <end position="330"/>
    </location>
</feature>
<feature type="site" description="Transition state stabilizer" evidence="16">
    <location>
        <position position="69"/>
    </location>
</feature>
<evidence type="ECO:0000256" key="5">
    <source>
        <dbReference type="ARBA" id="ARBA00022559"/>
    </source>
</evidence>
<feature type="binding site" evidence="15">
    <location>
        <position position="83"/>
    </location>
    <ligand>
        <name>Ca(2+)</name>
        <dbReference type="ChEBI" id="CHEBI:29108"/>
        <label>1</label>
    </ligand>
</feature>
<dbReference type="EC" id="1.11.1.7" evidence="4 18"/>
<organism evidence="20">
    <name type="scientific">Picea sitchensis</name>
    <name type="common">Sitka spruce</name>
    <name type="synonym">Pinus sitchensis</name>
    <dbReference type="NCBI Taxonomy" id="3332"/>
    <lineage>
        <taxon>Eukaryota</taxon>
        <taxon>Viridiplantae</taxon>
        <taxon>Streptophyta</taxon>
        <taxon>Embryophyta</taxon>
        <taxon>Tracheophyta</taxon>
        <taxon>Spermatophyta</taxon>
        <taxon>Pinopsida</taxon>
        <taxon>Pinidae</taxon>
        <taxon>Conifers I</taxon>
        <taxon>Pinales</taxon>
        <taxon>Pinaceae</taxon>
        <taxon>Picea</taxon>
    </lineage>
</organism>
<dbReference type="GO" id="GO:0020037">
    <property type="term" value="F:heme binding"/>
    <property type="evidence" value="ECO:0007669"/>
    <property type="project" value="UniProtKB-UniRule"/>
</dbReference>
<dbReference type="InterPro" id="IPR002016">
    <property type="entry name" value="Haem_peroxidase"/>
</dbReference>
<evidence type="ECO:0000256" key="8">
    <source>
        <dbReference type="ARBA" id="ARBA00022729"/>
    </source>
</evidence>
<feature type="disulfide bond" evidence="17">
    <location>
        <begin position="208"/>
        <end position="240"/>
    </location>
</feature>
<evidence type="ECO:0000256" key="12">
    <source>
        <dbReference type="ARBA" id="ARBA00023324"/>
    </source>
</evidence>
<dbReference type="PROSITE" id="PS00435">
    <property type="entry name" value="PEROXIDASE_1"/>
    <property type="match status" value="1"/>
</dbReference>
<dbReference type="SUPFAM" id="SSF48113">
    <property type="entry name" value="Heme-dependent peroxidases"/>
    <property type="match status" value="1"/>
</dbReference>
<dbReference type="PRINTS" id="PR00458">
    <property type="entry name" value="PEROXIDASE"/>
</dbReference>
<evidence type="ECO:0000256" key="3">
    <source>
        <dbReference type="ARBA" id="ARBA00006873"/>
    </source>
</evidence>
<dbReference type="InterPro" id="IPR000823">
    <property type="entry name" value="Peroxidase_pln"/>
</dbReference>
<dbReference type="EMBL" id="BT123317">
    <property type="protein sequence ID" value="ADE76645.1"/>
    <property type="molecule type" value="mRNA"/>
</dbReference>
<dbReference type="InterPro" id="IPR019794">
    <property type="entry name" value="Peroxidases_AS"/>
</dbReference>
<feature type="binding site" description="axial binding residue" evidence="15">
    <location>
        <position position="201"/>
    </location>
    <ligand>
        <name>heme b</name>
        <dbReference type="ChEBI" id="CHEBI:60344"/>
    </ligand>
    <ligandPart>
        <name>Fe</name>
        <dbReference type="ChEBI" id="CHEBI:18248"/>
    </ligandPart>
</feature>
<feature type="active site" description="Proton acceptor" evidence="13">
    <location>
        <position position="73"/>
    </location>
</feature>
<keyword evidence="6 18" id="KW-0349">Heme</keyword>